<dbReference type="SUPFAM" id="SSF81383">
    <property type="entry name" value="F-box domain"/>
    <property type="match status" value="1"/>
</dbReference>
<dbReference type="HOGENOM" id="CLU_572573_0_0_1"/>
<evidence type="ECO:0000256" key="1">
    <source>
        <dbReference type="SAM" id="MobiDB-lite"/>
    </source>
</evidence>
<dbReference type="PROSITE" id="PS50181">
    <property type="entry name" value="FBOX"/>
    <property type="match status" value="1"/>
</dbReference>
<dbReference type="InterPro" id="IPR001810">
    <property type="entry name" value="F-box_dom"/>
</dbReference>
<dbReference type="AlphaFoldDB" id="A0A015JHC7"/>
<evidence type="ECO:0000259" key="2">
    <source>
        <dbReference type="PROSITE" id="PS50181"/>
    </source>
</evidence>
<comment type="caution">
    <text evidence="3">The sequence shown here is derived from an EMBL/GenBank/DDBJ whole genome shotgun (WGS) entry which is preliminary data.</text>
</comment>
<proteinExistence type="predicted"/>
<keyword evidence="4" id="KW-1185">Reference proteome</keyword>
<dbReference type="Proteomes" id="UP000022910">
    <property type="component" value="Unassembled WGS sequence"/>
</dbReference>
<protein>
    <recommendedName>
        <fullName evidence="2">F-box domain-containing protein</fullName>
    </recommendedName>
</protein>
<feature type="region of interest" description="Disordered" evidence="1">
    <location>
        <begin position="409"/>
        <end position="429"/>
    </location>
</feature>
<name>A0A015JHC7_RHIIW</name>
<organism evidence="3 4">
    <name type="scientific">Rhizophagus irregularis (strain DAOM 197198w)</name>
    <name type="common">Glomus intraradices</name>
    <dbReference type="NCBI Taxonomy" id="1432141"/>
    <lineage>
        <taxon>Eukaryota</taxon>
        <taxon>Fungi</taxon>
        <taxon>Fungi incertae sedis</taxon>
        <taxon>Mucoromycota</taxon>
        <taxon>Glomeromycotina</taxon>
        <taxon>Glomeromycetes</taxon>
        <taxon>Glomerales</taxon>
        <taxon>Glomeraceae</taxon>
        <taxon>Rhizophagus</taxon>
    </lineage>
</organism>
<dbReference type="EMBL" id="JEMT01017077">
    <property type="protein sequence ID" value="EXX68912.1"/>
    <property type="molecule type" value="Genomic_DNA"/>
</dbReference>
<evidence type="ECO:0000313" key="4">
    <source>
        <dbReference type="Proteomes" id="UP000022910"/>
    </source>
</evidence>
<feature type="region of interest" description="Disordered" evidence="1">
    <location>
        <begin position="466"/>
        <end position="487"/>
    </location>
</feature>
<sequence length="487" mass="57228">MTRRKSQVNKKFSSSNKIIIKEPRLVRVGNTWQRKEIKEVNIIDNNKPNRLVKDGNKWKRIVPSKNENVSPRQNIFELIVPQNKDMRLSNLEPLKGESESLKRMFDLIDDENLPSNESSKKFKFSIENNLYQYKLSQNTFLPVGFQIAEEILGYLDVEDLISVSLTYKPIHKFITNSEKLWQELYKELSPGSISSIMKPLIMIQSLASPELKPSVAWKRQVFNRLKYRPFYLAFTYLDDPNDFTISFPGVSYDLSTVHIEAYQYAIYDEEETFSPANFVQHNTQIFDSLQEGFNEWRIAIEPIKTELTKPLKLKDNDELFIVYNYMDVNSIFQFNFLKLFDNINEAIKFAESFSELNDDDDYYHIKNINHSGKIFDCKQKFIKDSRIAIDIVKFWSKIHQNRNLPNSFIEDDIKGKGKEEDTDDDANGSTNFIEKWKQMGLMDKTYIQEVIDDIINKTNQKKRSFKDSMLDMELGETSSSRNVKRKK</sequence>
<evidence type="ECO:0000313" key="3">
    <source>
        <dbReference type="EMBL" id="EXX68912.1"/>
    </source>
</evidence>
<gene>
    <name evidence="3" type="ORF">RirG_100810</name>
</gene>
<accession>A0A015JHC7</accession>
<feature type="domain" description="F-box" evidence="2">
    <location>
        <begin position="137"/>
        <end position="184"/>
    </location>
</feature>
<dbReference type="OrthoDB" id="2418426at2759"/>
<reference evidence="3 4" key="1">
    <citation type="submission" date="2014-02" db="EMBL/GenBank/DDBJ databases">
        <title>Single nucleus genome sequencing reveals high similarity among nuclei of an endomycorrhizal fungus.</title>
        <authorList>
            <person name="Lin K."/>
            <person name="Geurts R."/>
            <person name="Zhang Z."/>
            <person name="Limpens E."/>
            <person name="Saunders D.G."/>
            <person name="Mu D."/>
            <person name="Pang E."/>
            <person name="Cao H."/>
            <person name="Cha H."/>
            <person name="Lin T."/>
            <person name="Zhou Q."/>
            <person name="Shang Y."/>
            <person name="Li Y."/>
            <person name="Ivanov S."/>
            <person name="Sharma T."/>
            <person name="Velzen R.V."/>
            <person name="Ruijter N.D."/>
            <person name="Aanen D.K."/>
            <person name="Win J."/>
            <person name="Kamoun S."/>
            <person name="Bisseling T."/>
            <person name="Huang S."/>
        </authorList>
    </citation>
    <scope>NUCLEOTIDE SEQUENCE [LARGE SCALE GENOMIC DNA]</scope>
    <source>
        <strain evidence="4">DAOM197198w</strain>
    </source>
</reference>
<dbReference type="InterPro" id="IPR036047">
    <property type="entry name" value="F-box-like_dom_sf"/>
</dbReference>